<feature type="compositionally biased region" description="Acidic residues" evidence="4">
    <location>
        <begin position="138"/>
        <end position="168"/>
    </location>
</feature>
<feature type="region of interest" description="Disordered" evidence="4">
    <location>
        <begin position="441"/>
        <end position="542"/>
    </location>
</feature>
<evidence type="ECO:0000256" key="3">
    <source>
        <dbReference type="ARBA" id="ARBA00023242"/>
    </source>
</evidence>
<evidence type="ECO:0000256" key="4">
    <source>
        <dbReference type="SAM" id="MobiDB-lite"/>
    </source>
</evidence>
<feature type="domain" description="Ribosomal RNA-processing protein 14 N-terminal" evidence="6">
    <location>
        <begin position="19"/>
        <end position="94"/>
    </location>
</feature>
<feature type="compositionally biased region" description="Basic and acidic residues" evidence="4">
    <location>
        <begin position="309"/>
        <end position="324"/>
    </location>
</feature>
<dbReference type="GO" id="GO:0003677">
    <property type="term" value="F:DNA binding"/>
    <property type="evidence" value="ECO:0007669"/>
    <property type="project" value="TreeGrafter"/>
</dbReference>
<feature type="compositionally biased region" description="Low complexity" evidence="4">
    <location>
        <begin position="510"/>
        <end position="525"/>
    </location>
</feature>
<feature type="compositionally biased region" description="Acidic residues" evidence="4">
    <location>
        <begin position="119"/>
        <end position="129"/>
    </location>
</feature>
<keyword evidence="3" id="KW-0539">Nucleus</keyword>
<dbReference type="EMBL" id="PJQD01000116">
    <property type="protein sequence ID" value="POY70435.1"/>
    <property type="molecule type" value="Genomic_DNA"/>
</dbReference>
<evidence type="ECO:0000256" key="1">
    <source>
        <dbReference type="ARBA" id="ARBA00004123"/>
    </source>
</evidence>
<feature type="region of interest" description="Disordered" evidence="4">
    <location>
        <begin position="38"/>
        <end position="333"/>
    </location>
</feature>
<dbReference type="GO" id="GO:0003723">
    <property type="term" value="F:RNA binding"/>
    <property type="evidence" value="ECO:0007669"/>
    <property type="project" value="TreeGrafter"/>
</dbReference>
<dbReference type="STRING" id="741276.A0A2S5B113"/>
<feature type="domain" description="Ribosomal RNA-processing protein 14/surfeit locus protein 6 C-terminal" evidence="5">
    <location>
        <begin position="259"/>
        <end position="504"/>
    </location>
</feature>
<dbReference type="OrthoDB" id="444809at2759"/>
<dbReference type="PANTHER" id="PTHR14369">
    <property type="entry name" value="SURFEIT LOCUS PROTEIN 6"/>
    <property type="match status" value="1"/>
</dbReference>
<dbReference type="Pfam" id="PF04935">
    <property type="entry name" value="SURF6"/>
    <property type="match status" value="1"/>
</dbReference>
<dbReference type="GO" id="GO:0005730">
    <property type="term" value="C:nucleolus"/>
    <property type="evidence" value="ECO:0007669"/>
    <property type="project" value="TreeGrafter"/>
</dbReference>
<organism evidence="7 8">
    <name type="scientific">Rhodotorula taiwanensis</name>
    <dbReference type="NCBI Taxonomy" id="741276"/>
    <lineage>
        <taxon>Eukaryota</taxon>
        <taxon>Fungi</taxon>
        <taxon>Dikarya</taxon>
        <taxon>Basidiomycota</taxon>
        <taxon>Pucciniomycotina</taxon>
        <taxon>Microbotryomycetes</taxon>
        <taxon>Sporidiobolales</taxon>
        <taxon>Sporidiobolaceae</taxon>
        <taxon>Rhodotorula</taxon>
    </lineage>
</organism>
<feature type="compositionally biased region" description="Acidic residues" evidence="4">
    <location>
        <begin position="234"/>
        <end position="251"/>
    </location>
</feature>
<dbReference type="InterPro" id="IPR029188">
    <property type="entry name" value="Rrp14_N"/>
</dbReference>
<dbReference type="Proteomes" id="UP000237144">
    <property type="component" value="Unassembled WGS sequence"/>
</dbReference>
<feature type="compositionally biased region" description="Basic residues" evidence="4">
    <location>
        <begin position="264"/>
        <end position="280"/>
    </location>
</feature>
<dbReference type="InterPro" id="IPR007019">
    <property type="entry name" value="SURF6"/>
</dbReference>
<dbReference type="AlphaFoldDB" id="A0A2S5B113"/>
<dbReference type="Pfam" id="PF15459">
    <property type="entry name" value="RRP14"/>
    <property type="match status" value="1"/>
</dbReference>
<reference evidence="7 8" key="1">
    <citation type="journal article" date="2018" name="Front. Microbiol.">
        <title>Prospects for Fungal Bioremediation of Acidic Radioactive Waste Sites: Characterization and Genome Sequence of Rhodotorula taiwanensis MD1149.</title>
        <authorList>
            <person name="Tkavc R."/>
            <person name="Matrosova V.Y."/>
            <person name="Grichenko O.E."/>
            <person name="Gostincar C."/>
            <person name="Volpe R.P."/>
            <person name="Klimenkova P."/>
            <person name="Gaidamakova E.K."/>
            <person name="Zhou C.E."/>
            <person name="Stewart B.J."/>
            <person name="Lyman M.G."/>
            <person name="Malfatti S.A."/>
            <person name="Rubinfeld B."/>
            <person name="Courtot M."/>
            <person name="Singh J."/>
            <person name="Dalgard C.L."/>
            <person name="Hamilton T."/>
            <person name="Frey K.G."/>
            <person name="Gunde-Cimerman N."/>
            <person name="Dugan L."/>
            <person name="Daly M.J."/>
        </authorList>
    </citation>
    <scope>NUCLEOTIDE SEQUENCE [LARGE SCALE GENOMIC DNA]</scope>
    <source>
        <strain evidence="7 8">MD1149</strain>
    </source>
</reference>
<name>A0A2S5B113_9BASI</name>
<evidence type="ECO:0000256" key="2">
    <source>
        <dbReference type="ARBA" id="ARBA00005904"/>
    </source>
</evidence>
<feature type="compositionally biased region" description="Basic residues" evidence="4">
    <location>
        <begin position="57"/>
        <end position="67"/>
    </location>
</feature>
<proteinExistence type="inferred from homology"/>
<evidence type="ECO:0000259" key="6">
    <source>
        <dbReference type="Pfam" id="PF15459"/>
    </source>
</evidence>
<feature type="compositionally biased region" description="Basic and acidic residues" evidence="4">
    <location>
        <begin position="441"/>
        <end position="462"/>
    </location>
</feature>
<protein>
    <recommendedName>
        <fullName evidence="9">Ribosomal RNA-processing protein 14/surfeit locus protein 6 C-terminal domain-containing protein</fullName>
    </recommendedName>
</protein>
<evidence type="ECO:0008006" key="9">
    <source>
        <dbReference type="Google" id="ProtNLM"/>
    </source>
</evidence>
<evidence type="ECO:0000259" key="5">
    <source>
        <dbReference type="Pfam" id="PF04935"/>
    </source>
</evidence>
<keyword evidence="8" id="KW-1185">Reference proteome</keyword>
<dbReference type="GO" id="GO:0042274">
    <property type="term" value="P:ribosomal small subunit biogenesis"/>
    <property type="evidence" value="ECO:0007669"/>
    <property type="project" value="TreeGrafter"/>
</dbReference>
<evidence type="ECO:0000313" key="7">
    <source>
        <dbReference type="EMBL" id="POY70435.1"/>
    </source>
</evidence>
<accession>A0A2S5B113</accession>
<comment type="caution">
    <text evidence="7">The sequence shown here is derived from an EMBL/GenBank/DDBJ whole genome shotgun (WGS) entry which is preliminary data.</text>
</comment>
<feature type="compositionally biased region" description="Basic and acidic residues" evidence="4">
    <location>
        <begin position="281"/>
        <end position="295"/>
    </location>
</feature>
<gene>
    <name evidence="7" type="ORF">BMF94_6503</name>
</gene>
<comment type="subcellular location">
    <subcellularLocation>
        <location evidence="1">Nucleus</location>
    </subcellularLocation>
</comment>
<dbReference type="GO" id="GO:0042273">
    <property type="term" value="P:ribosomal large subunit biogenesis"/>
    <property type="evidence" value="ECO:0007669"/>
    <property type="project" value="TreeGrafter"/>
</dbReference>
<sequence>MAKKQAPVGTLDRAQIKASLEAHNASFDELLKHIPAKHYIRPDSDDEDARPEQPKGKLTKAQRRALAKAKQDEELRQAKNDAKRKARLARYDPDEPKTIAEIQAAKLAGKGKKRAVDAMSDDEDADSSDGELNGQEWQENDDDEADSPNETDFADSDDEDGDVFELNEEGVIAGKATSSKGAAAAKQDGPAPTITELREKLARRIADIQAQKRGKTGKGAAGGAAASAAGGADGAEEQDGSDDDDEDDEGEGEVRSKDDLLAERRRRAALRDNRRKKLKERMKQEKSDGARKRANEPSNGRKGGGKANAAERDGEERAAKRSRGDSAGADSASAAMVPYSSELVASTSTSTDPSSLTFSTFDFASNSERAADAALTPQALKKMQAAAGTLKKNRHALPKDANQALEILQKRKERLDALDPEKREKKEDKERWEKVLLKAEGEKVRDDETRLKKMAKRQEREKRKSAKAWSDRKATVEKTISDKVAKRNANLAARKQAVKDKKMGVKKSKTAAATAGKKMSSTSGKSRSKGRPGFEGGGRKKK</sequence>
<dbReference type="InterPro" id="IPR029190">
    <property type="entry name" value="Rrp14/SURF6_C"/>
</dbReference>
<feature type="compositionally biased region" description="Basic and acidic residues" evidence="4">
    <location>
        <begin position="469"/>
        <end position="485"/>
    </location>
</feature>
<feature type="compositionally biased region" description="Basic and acidic residues" evidence="4">
    <location>
        <begin position="196"/>
        <end position="206"/>
    </location>
</feature>
<evidence type="ECO:0000313" key="8">
    <source>
        <dbReference type="Proteomes" id="UP000237144"/>
    </source>
</evidence>
<comment type="similarity">
    <text evidence="2">Belongs to the SURF6 family.</text>
</comment>
<feature type="compositionally biased region" description="Low complexity" evidence="4">
    <location>
        <begin position="173"/>
        <end position="186"/>
    </location>
</feature>
<feature type="compositionally biased region" description="Basic and acidic residues" evidence="4">
    <location>
        <begin position="252"/>
        <end position="263"/>
    </location>
</feature>
<dbReference type="PANTHER" id="PTHR14369:SF0">
    <property type="entry name" value="SURFEIT LOCUS PROTEIN 6"/>
    <property type="match status" value="1"/>
</dbReference>
<feature type="compositionally biased region" description="Basic and acidic residues" evidence="4">
    <location>
        <begin position="69"/>
        <end position="98"/>
    </location>
</feature>